<name>A0A2I1FRC4_9GLOM</name>
<proteinExistence type="predicted"/>
<gene>
    <name evidence="1" type="ORF">RhiirA1_404557</name>
</gene>
<dbReference type="OrthoDB" id="2391015at2759"/>
<dbReference type="AlphaFoldDB" id="A0A2I1FRC4"/>
<sequence length="139" mass="16033">MGRKHKHSSLKYIRQNLIRKNENLTRVNDSLQIMSNHATIRDIESRKKVVELENCNRALTEIMSMQKEANDFLQQKIDILETQLSLLNNSEMGTLLNNQEVNSFSSALMLASSVKINNIRSEEGEEDEDGKIKIREICE</sequence>
<evidence type="ECO:0000313" key="1">
    <source>
        <dbReference type="EMBL" id="PKC53050.1"/>
    </source>
</evidence>
<dbReference type="VEuPathDB" id="FungiDB:RhiirA1_404557"/>
<evidence type="ECO:0000313" key="2">
    <source>
        <dbReference type="Proteomes" id="UP000232688"/>
    </source>
</evidence>
<protein>
    <submittedName>
        <fullName evidence="1">Uncharacterized protein</fullName>
    </submittedName>
</protein>
<comment type="caution">
    <text evidence="1">The sequence shown here is derived from an EMBL/GenBank/DDBJ whole genome shotgun (WGS) entry which is preliminary data.</text>
</comment>
<reference evidence="1 2" key="2">
    <citation type="submission" date="2017-10" db="EMBL/GenBank/DDBJ databases">
        <title>Genome analyses suggest a sexual origin of heterokaryosis in a supposedly ancient asexual fungus.</title>
        <authorList>
            <person name="Corradi N."/>
            <person name="Sedzielewska K."/>
            <person name="Noel J."/>
            <person name="Charron P."/>
            <person name="Farinelli L."/>
            <person name="Marton T."/>
            <person name="Kruger M."/>
            <person name="Pelin A."/>
            <person name="Brachmann A."/>
            <person name="Corradi N."/>
        </authorList>
    </citation>
    <scope>NUCLEOTIDE SEQUENCE [LARGE SCALE GENOMIC DNA]</scope>
    <source>
        <strain evidence="1 2">A1</strain>
    </source>
</reference>
<dbReference type="Proteomes" id="UP000232688">
    <property type="component" value="Unassembled WGS sequence"/>
</dbReference>
<accession>A0A2I1FRC4</accession>
<organism evidence="1 2">
    <name type="scientific">Rhizophagus irregularis</name>
    <dbReference type="NCBI Taxonomy" id="588596"/>
    <lineage>
        <taxon>Eukaryota</taxon>
        <taxon>Fungi</taxon>
        <taxon>Fungi incertae sedis</taxon>
        <taxon>Mucoromycota</taxon>
        <taxon>Glomeromycotina</taxon>
        <taxon>Glomeromycetes</taxon>
        <taxon>Glomerales</taxon>
        <taxon>Glomeraceae</taxon>
        <taxon>Rhizophagus</taxon>
    </lineage>
</organism>
<reference evidence="1 2" key="1">
    <citation type="submission" date="2017-10" db="EMBL/GenBank/DDBJ databases">
        <title>Extensive intraspecific genome diversity in a model arbuscular mycorrhizal fungus.</title>
        <authorList>
            <person name="Chen E.C.H."/>
            <person name="Morin E."/>
            <person name="Baudet D."/>
            <person name="Noel J."/>
            <person name="Ndikumana S."/>
            <person name="Charron P."/>
            <person name="St-Onge C."/>
            <person name="Giorgi J."/>
            <person name="Grigoriev I.V."/>
            <person name="Roux C."/>
            <person name="Martin F.M."/>
            <person name="Corradi N."/>
        </authorList>
    </citation>
    <scope>NUCLEOTIDE SEQUENCE [LARGE SCALE GENOMIC DNA]</scope>
    <source>
        <strain evidence="1 2">A1</strain>
    </source>
</reference>
<dbReference type="EMBL" id="LLXH01004745">
    <property type="protein sequence ID" value="PKC53050.1"/>
    <property type="molecule type" value="Genomic_DNA"/>
</dbReference>